<evidence type="ECO:0000256" key="3">
    <source>
        <dbReference type="SAM" id="MobiDB-lite"/>
    </source>
</evidence>
<comment type="similarity">
    <text evidence="1">Belongs to the short-chain dehydrogenases/reductases (SDR) family.</text>
</comment>
<evidence type="ECO:0000256" key="2">
    <source>
        <dbReference type="ARBA" id="ARBA00023002"/>
    </source>
</evidence>
<dbReference type="InterPro" id="IPR056451">
    <property type="entry name" value="Znf_Tbcl_Rhp7"/>
</dbReference>
<sequence>MSLPYKKALIVGATSGIGEALAIKLAENGTHVVAVGRREDRLQALVGKAPKGTITVMTLDITELSAISTFAAVVTSAHPDLDAVILNSGVQRAFNFGQPATVDLAMIELELKTNYTAYVYLVTAFLPHLQALTKSGTKAHLIFISATLGLVPSLVRTPNYNASKAALHSFITTVRQQQIDAGFGELRVVEVFPPAVQTELHDTVHQPDLENGGQLGMPLAAFTNELVTKLAEDPKLWVGIGPAETLISEGGLEDQRQKLFESQQVHIKAALSKFLKKQSALTSFLASRNISAADIEAQFRNRQAAAQATSFAEQLRAGLANGEIVSTPETLALAQTAEHSPMAAAAAITASTITTSTSGRQLSAAQKRAVDKIKANKKNMKGKKDKAAGKGKKRKVFDSDEDEDEDEEVALARALLQNFNAEPLPGQMENCGGCQKRFTVTPYSRANDSGKLLCPACGRLQDQEKGLDNKNGRGRTNKSAATAKKARAGDDVLEPRGGPVGQRRKAQSRLLDGASLVGPKSLVTQCVEHLSKNIHLAEDLGDLPEDVIDRIARLLSKRRLLNPKTVDLFIRPTAEDICVYDCGDLVENDFLRMLQSMPHLKHLRLYNAIQFKDDVMNYLLQRDVQLETLCLYGANLISATKWKAYLVERGAHLRTLQICDTDKHVTDEVVGYIKDCAPELTRLKIRGNEQVGSVGVEHLGHLPHLEHINLMLDKPVHSDVLVTLLRRIGAGLQTLSLRGAAKVDNTVLDALHQHARKLRKLRVTETQGCTDEGFVRLFEGWANLPLAEADFEKNRFDEPDLAGIDDNADGVGLCSKGFQALMRHSGSELRKLHLHACRHIGRDAFEEVFAAGKTYPELRHIDVSFCGEVTDSVVRSMFQCCPNLNKLVTSGCMLVTGVQVPHGRVLVGVPNALGMQTVGFEE</sequence>
<evidence type="ECO:0000313" key="6">
    <source>
        <dbReference type="Proteomes" id="UP000018087"/>
    </source>
</evidence>
<dbReference type="SUPFAM" id="SSF52047">
    <property type="entry name" value="RNI-like"/>
    <property type="match status" value="1"/>
</dbReference>
<dbReference type="eggNOG" id="KOG1205">
    <property type="taxonomic scope" value="Eukaryota"/>
</dbReference>
<evidence type="ECO:0000259" key="4">
    <source>
        <dbReference type="Pfam" id="PF23550"/>
    </source>
</evidence>
<organism evidence="5 6">
    <name type="scientific">Sporothrix schenckii (strain ATCC 58251 / de Perez 2211183)</name>
    <name type="common">Rose-picker's disease fungus</name>
    <dbReference type="NCBI Taxonomy" id="1391915"/>
    <lineage>
        <taxon>Eukaryota</taxon>
        <taxon>Fungi</taxon>
        <taxon>Dikarya</taxon>
        <taxon>Ascomycota</taxon>
        <taxon>Pezizomycotina</taxon>
        <taxon>Sordariomycetes</taxon>
        <taxon>Sordariomycetidae</taxon>
        <taxon>Ophiostomatales</taxon>
        <taxon>Ophiostomataceae</taxon>
        <taxon>Sporothrix</taxon>
    </lineage>
</organism>
<protein>
    <recommendedName>
        <fullName evidence="4">DNA repair protein rhp7 treble clef domain-containing protein</fullName>
    </recommendedName>
</protein>
<dbReference type="AlphaFoldDB" id="U7Q2H9"/>
<dbReference type="InterPro" id="IPR006553">
    <property type="entry name" value="Leu-rich_rpt_Cys-con_subtyp"/>
</dbReference>
<dbReference type="Gene3D" id="3.40.50.720">
    <property type="entry name" value="NAD(P)-binding Rossmann-like Domain"/>
    <property type="match status" value="1"/>
</dbReference>
<accession>U7Q2H9</accession>
<dbReference type="SUPFAM" id="SSF51735">
    <property type="entry name" value="NAD(P)-binding Rossmann-fold domains"/>
    <property type="match status" value="1"/>
</dbReference>
<dbReference type="PRINTS" id="PR00081">
    <property type="entry name" value="GDHRDH"/>
</dbReference>
<evidence type="ECO:0000313" key="5">
    <source>
        <dbReference type="EMBL" id="ERT02063.1"/>
    </source>
</evidence>
<dbReference type="OrthoDB" id="1924287at2759"/>
<feature type="domain" description="DNA repair protein rhp7 treble clef" evidence="4">
    <location>
        <begin position="425"/>
        <end position="462"/>
    </location>
</feature>
<dbReference type="HOGENOM" id="CLU_006598_0_0_1"/>
<reference evidence="6" key="1">
    <citation type="journal article" date="2014" name="Genome Announc.">
        <title>Genome sequence of the pathogenic fungus Sporothrix schenckii (ATCC 58251).</title>
        <authorList>
            <person name="Cuomo C.A."/>
            <person name="Rodriguez-Del Valle N."/>
            <person name="Perez-Sanchez L."/>
            <person name="Abouelleil A."/>
            <person name="Goldberg J."/>
            <person name="Young S."/>
            <person name="Zeng Q."/>
            <person name="Birren B.W."/>
        </authorList>
    </citation>
    <scope>NUCLEOTIDE SEQUENCE [LARGE SCALE GENOMIC DNA]</scope>
    <source>
        <strain evidence="6">ATCC 58251 / de Perez 2211183</strain>
    </source>
</reference>
<dbReference type="InterPro" id="IPR002347">
    <property type="entry name" value="SDR_fam"/>
</dbReference>
<dbReference type="EMBL" id="KI440842">
    <property type="protein sequence ID" value="ERT02063.1"/>
    <property type="molecule type" value="Genomic_DNA"/>
</dbReference>
<gene>
    <name evidence="5" type="ORF">HMPREF1624_00360</name>
</gene>
<dbReference type="Gene3D" id="3.80.10.10">
    <property type="entry name" value="Ribonuclease Inhibitor"/>
    <property type="match status" value="2"/>
</dbReference>
<feature type="compositionally biased region" description="Basic residues" evidence="3">
    <location>
        <begin position="375"/>
        <end position="395"/>
    </location>
</feature>
<keyword evidence="2" id="KW-0560">Oxidoreductase</keyword>
<dbReference type="PANTHER" id="PTHR43669:SF11">
    <property type="entry name" value="SHORT-CHAIN DEHYDROGENASE_OXIDOREDUCTASE"/>
    <property type="match status" value="1"/>
</dbReference>
<proteinExistence type="inferred from homology"/>
<dbReference type="Proteomes" id="UP000018087">
    <property type="component" value="Unassembled WGS sequence"/>
</dbReference>
<dbReference type="InterPro" id="IPR032675">
    <property type="entry name" value="LRR_dom_sf"/>
</dbReference>
<dbReference type="Pfam" id="PF00106">
    <property type="entry name" value="adh_short"/>
    <property type="match status" value="1"/>
</dbReference>
<name>U7Q2H9_SPOS1</name>
<evidence type="ECO:0000256" key="1">
    <source>
        <dbReference type="ARBA" id="ARBA00006484"/>
    </source>
</evidence>
<dbReference type="SMART" id="SM00367">
    <property type="entry name" value="LRR_CC"/>
    <property type="match status" value="5"/>
</dbReference>
<feature type="region of interest" description="Disordered" evidence="3">
    <location>
        <begin position="464"/>
        <end position="505"/>
    </location>
</feature>
<keyword evidence="6" id="KW-1185">Reference proteome</keyword>
<feature type="region of interest" description="Disordered" evidence="3">
    <location>
        <begin position="374"/>
        <end position="404"/>
    </location>
</feature>
<dbReference type="eggNOG" id="KOG1947">
    <property type="taxonomic scope" value="Eukaryota"/>
</dbReference>
<dbReference type="STRING" id="1391915.U7Q2H9"/>
<dbReference type="InterPro" id="IPR036291">
    <property type="entry name" value="NAD(P)-bd_dom_sf"/>
</dbReference>
<dbReference type="GO" id="GO:0016491">
    <property type="term" value="F:oxidoreductase activity"/>
    <property type="evidence" value="ECO:0007669"/>
    <property type="project" value="UniProtKB-KW"/>
</dbReference>
<dbReference type="Pfam" id="PF23550">
    <property type="entry name" value="zf_Tbcl_Rhp7"/>
    <property type="match status" value="1"/>
</dbReference>
<dbReference type="FunFam" id="3.80.10.10:FF:000601">
    <property type="entry name" value="DNA repair protein Rad7, protein"/>
    <property type="match status" value="1"/>
</dbReference>
<dbReference type="PANTHER" id="PTHR43669">
    <property type="entry name" value="5-KETO-D-GLUCONATE 5-REDUCTASE"/>
    <property type="match status" value="1"/>
</dbReference>